<organism evidence="1 2">
    <name type="scientific">Rhizophlyctis rosea</name>
    <dbReference type="NCBI Taxonomy" id="64517"/>
    <lineage>
        <taxon>Eukaryota</taxon>
        <taxon>Fungi</taxon>
        <taxon>Fungi incertae sedis</taxon>
        <taxon>Chytridiomycota</taxon>
        <taxon>Chytridiomycota incertae sedis</taxon>
        <taxon>Chytridiomycetes</taxon>
        <taxon>Rhizophlyctidales</taxon>
        <taxon>Rhizophlyctidaceae</taxon>
        <taxon>Rhizophlyctis</taxon>
    </lineage>
</organism>
<gene>
    <name evidence="1" type="ORF">HK097_003118</name>
</gene>
<proteinExistence type="predicted"/>
<dbReference type="EMBL" id="JADGJD010001715">
    <property type="protein sequence ID" value="KAJ3038594.1"/>
    <property type="molecule type" value="Genomic_DNA"/>
</dbReference>
<keyword evidence="2" id="KW-1185">Reference proteome</keyword>
<comment type="caution">
    <text evidence="1">The sequence shown here is derived from an EMBL/GenBank/DDBJ whole genome shotgun (WGS) entry which is preliminary data.</text>
</comment>
<sequence>MCAYAHPTSRIDEKANLPAGLWLESAATLTIQVQSKYPVLASAAVTGGSLAEGLFGRVVVVTRTEDVTTASIINDFIVACNLEALKINRRTKSARKDALAKYKLSPEERDGVDLDVLTGYQVFDRSARVFFVEGLEEKAIRRLLDVIPGLTAGLVNIRLSPDLKDALKKTSTYLRKRMPADCFECLTKLDQVEKLSCVKV</sequence>
<evidence type="ECO:0000313" key="2">
    <source>
        <dbReference type="Proteomes" id="UP001212841"/>
    </source>
</evidence>
<reference evidence="1" key="1">
    <citation type="submission" date="2020-05" db="EMBL/GenBank/DDBJ databases">
        <title>Phylogenomic resolution of chytrid fungi.</title>
        <authorList>
            <person name="Stajich J.E."/>
            <person name="Amses K."/>
            <person name="Simmons R."/>
            <person name="Seto K."/>
            <person name="Myers J."/>
            <person name="Bonds A."/>
            <person name="Quandt C.A."/>
            <person name="Barry K."/>
            <person name="Liu P."/>
            <person name="Grigoriev I."/>
            <person name="Longcore J.E."/>
            <person name="James T.Y."/>
        </authorList>
    </citation>
    <scope>NUCLEOTIDE SEQUENCE</scope>
    <source>
        <strain evidence="1">JEL0318</strain>
    </source>
</reference>
<dbReference type="Proteomes" id="UP001212841">
    <property type="component" value="Unassembled WGS sequence"/>
</dbReference>
<dbReference type="PANTHER" id="PTHR33667">
    <property type="entry name" value="SI:DKEY-57N24.6"/>
    <property type="match status" value="1"/>
</dbReference>
<accession>A0AAD5SA39</accession>
<protein>
    <submittedName>
        <fullName evidence="1">Uncharacterized protein</fullName>
    </submittedName>
</protein>
<dbReference type="AlphaFoldDB" id="A0AAD5SA39"/>
<dbReference type="PANTHER" id="PTHR33667:SF7">
    <property type="entry name" value="RIKEN CDNA 1810020O05 GENE"/>
    <property type="match status" value="1"/>
</dbReference>
<name>A0AAD5SA39_9FUNG</name>
<evidence type="ECO:0000313" key="1">
    <source>
        <dbReference type="EMBL" id="KAJ3038594.1"/>
    </source>
</evidence>